<dbReference type="PANTHER" id="PTHR19924:SF26">
    <property type="entry name" value="U3 SMALL NUCLEOLAR RNA-ASSOCIATED PROTEIN 15 HOMOLOG"/>
    <property type="match status" value="1"/>
</dbReference>
<name>L8GRL1_ACACF</name>
<comment type="subcellular location">
    <subcellularLocation>
        <location evidence="1">Nucleus</location>
        <location evidence="1">Nucleolus</location>
    </subcellularLocation>
</comment>
<dbReference type="OrthoDB" id="431715at2759"/>
<dbReference type="GeneID" id="14915931"/>
<dbReference type="KEGG" id="acan:ACA1_220320"/>
<dbReference type="VEuPathDB" id="AmoebaDB:ACA1_220320"/>
<dbReference type="SUPFAM" id="SSF50978">
    <property type="entry name" value="WD40 repeat-like"/>
    <property type="match status" value="1"/>
</dbReference>
<dbReference type="InterPro" id="IPR036322">
    <property type="entry name" value="WD40_repeat_dom_sf"/>
</dbReference>
<evidence type="ECO:0000256" key="4">
    <source>
        <dbReference type="ARBA" id="ARBA00023242"/>
    </source>
</evidence>
<sequence length="121" mass="13610">MTQEYRVLPQKHFPRDPTNVSTGEQRHWKQFKFPVLIKQYGAVTSINFSPVSPHNFAVTSSSRVQIYSSASHKPVKTLSRFRDVAYSASYRNDGKLLVAGGEVPVVQIFDLGSRAILPPFT</sequence>
<dbReference type="GO" id="GO:0045943">
    <property type="term" value="P:positive regulation of transcription by RNA polymerase I"/>
    <property type="evidence" value="ECO:0007669"/>
    <property type="project" value="TreeGrafter"/>
</dbReference>
<dbReference type="Proteomes" id="UP000011083">
    <property type="component" value="Unassembled WGS sequence"/>
</dbReference>
<accession>L8GRL1</accession>
<dbReference type="OMA" id="RIFTAHT"/>
<organism evidence="5 6">
    <name type="scientific">Acanthamoeba castellanii (strain ATCC 30010 / Neff)</name>
    <dbReference type="NCBI Taxonomy" id="1257118"/>
    <lineage>
        <taxon>Eukaryota</taxon>
        <taxon>Amoebozoa</taxon>
        <taxon>Discosea</taxon>
        <taxon>Longamoebia</taxon>
        <taxon>Centramoebida</taxon>
        <taxon>Acanthamoebidae</taxon>
        <taxon>Acanthamoeba</taxon>
    </lineage>
</organism>
<keyword evidence="2" id="KW-0853">WD repeat</keyword>
<gene>
    <name evidence="5" type="ORF">ACA1_220320</name>
</gene>
<evidence type="ECO:0000313" key="6">
    <source>
        <dbReference type="Proteomes" id="UP000011083"/>
    </source>
</evidence>
<dbReference type="InterPro" id="IPR015943">
    <property type="entry name" value="WD40/YVTN_repeat-like_dom_sf"/>
</dbReference>
<evidence type="ECO:0000256" key="1">
    <source>
        <dbReference type="ARBA" id="ARBA00004604"/>
    </source>
</evidence>
<dbReference type="PANTHER" id="PTHR19924">
    <property type="entry name" value="UTP15 U3 SMALL NUCLEOLAR RNA-ASSOCIATED PROTEIN 15 FAMILY MEMBER"/>
    <property type="match status" value="1"/>
</dbReference>
<dbReference type="AlphaFoldDB" id="L8GRL1"/>
<keyword evidence="4" id="KW-0539">Nucleus</keyword>
<proteinExistence type="predicted"/>
<dbReference type="GO" id="GO:0005730">
    <property type="term" value="C:nucleolus"/>
    <property type="evidence" value="ECO:0007669"/>
    <property type="project" value="UniProtKB-SubCell"/>
</dbReference>
<evidence type="ECO:0000313" key="5">
    <source>
        <dbReference type="EMBL" id="ELR15283.1"/>
    </source>
</evidence>
<dbReference type="GO" id="GO:0006364">
    <property type="term" value="P:rRNA processing"/>
    <property type="evidence" value="ECO:0007669"/>
    <property type="project" value="TreeGrafter"/>
</dbReference>
<keyword evidence="6" id="KW-1185">Reference proteome</keyword>
<evidence type="ECO:0000256" key="2">
    <source>
        <dbReference type="ARBA" id="ARBA00022574"/>
    </source>
</evidence>
<evidence type="ECO:0000256" key="3">
    <source>
        <dbReference type="ARBA" id="ARBA00022737"/>
    </source>
</evidence>
<reference evidence="5 6" key="1">
    <citation type="journal article" date="2013" name="Genome Biol.">
        <title>Genome of Acanthamoeba castellanii highlights extensive lateral gene transfer and early evolution of tyrosine kinase signaling.</title>
        <authorList>
            <person name="Clarke M."/>
            <person name="Lohan A.J."/>
            <person name="Liu B."/>
            <person name="Lagkouvardos I."/>
            <person name="Roy S."/>
            <person name="Zafar N."/>
            <person name="Bertelli C."/>
            <person name="Schilde C."/>
            <person name="Kianianmomeni A."/>
            <person name="Burglin T.R."/>
            <person name="Frech C."/>
            <person name="Turcotte B."/>
            <person name="Kopec K.O."/>
            <person name="Synnott J.M."/>
            <person name="Choo C."/>
            <person name="Paponov I."/>
            <person name="Finkler A."/>
            <person name="Soon Heng Tan C."/>
            <person name="Hutchins A.P."/>
            <person name="Weinmeier T."/>
            <person name="Rattei T."/>
            <person name="Chu J.S."/>
            <person name="Gimenez G."/>
            <person name="Irimia M."/>
            <person name="Rigden D.J."/>
            <person name="Fitzpatrick D.A."/>
            <person name="Lorenzo-Morales J."/>
            <person name="Bateman A."/>
            <person name="Chiu C.H."/>
            <person name="Tang P."/>
            <person name="Hegemann P."/>
            <person name="Fromm H."/>
            <person name="Raoult D."/>
            <person name="Greub G."/>
            <person name="Miranda-Saavedra D."/>
            <person name="Chen N."/>
            <person name="Nash P."/>
            <person name="Ginger M.L."/>
            <person name="Horn M."/>
            <person name="Schaap P."/>
            <person name="Caler L."/>
            <person name="Loftus B."/>
        </authorList>
    </citation>
    <scope>NUCLEOTIDE SEQUENCE [LARGE SCALE GENOMIC DNA]</scope>
    <source>
        <strain evidence="5 6">Neff</strain>
    </source>
</reference>
<dbReference type="Gene3D" id="2.130.10.10">
    <property type="entry name" value="YVTN repeat-like/Quinoprotein amine dehydrogenase"/>
    <property type="match status" value="1"/>
</dbReference>
<dbReference type="STRING" id="1257118.L8GRL1"/>
<protein>
    <submittedName>
        <fullName evidence="5">U3 small nucleolar RNA-associated protein 15, putative</fullName>
    </submittedName>
</protein>
<dbReference type="RefSeq" id="XP_004337296.1">
    <property type="nucleotide sequence ID" value="XM_004337248.1"/>
</dbReference>
<keyword evidence="3" id="KW-0677">Repeat</keyword>
<dbReference type="EMBL" id="KB008036">
    <property type="protein sequence ID" value="ELR15283.1"/>
    <property type="molecule type" value="Genomic_DNA"/>
</dbReference>